<name>L8E7L4_HUMAN</name>
<reference evidence="1" key="1">
    <citation type="journal article" date="2013" name="PLoS ONE">
        <title>Direct detection of alternative open reading frames translation products in human significantly expands the proteome.</title>
        <authorList>
            <person name="Vanderperre B."/>
            <person name="Lucier J.-F."/>
            <person name="Motard J."/>
            <person name="Tremblay G."/>
            <person name="Vanderperre S."/>
            <person name="Wisztorski M."/>
            <person name="Salzet M."/>
            <person name="Boisvert F.-M."/>
            <person name="Roucou X."/>
        </authorList>
    </citation>
    <scope>NUCLEOTIDE SEQUENCE</scope>
</reference>
<dbReference type="AlphaFoldDB" id="L8E7L4"/>
<organism evidence="1">
    <name type="scientific">Homo sapiens</name>
    <name type="common">Human</name>
    <dbReference type="NCBI Taxonomy" id="9606"/>
    <lineage>
        <taxon>Eukaryota</taxon>
        <taxon>Metazoa</taxon>
        <taxon>Chordata</taxon>
        <taxon>Craniata</taxon>
        <taxon>Vertebrata</taxon>
        <taxon>Euteleostomi</taxon>
        <taxon>Mammalia</taxon>
        <taxon>Eutheria</taxon>
        <taxon>Euarchontoglires</taxon>
        <taxon>Primates</taxon>
        <taxon>Haplorrhini</taxon>
        <taxon>Catarrhini</taxon>
        <taxon>Hominidae</taxon>
        <taxon>Homo</taxon>
    </lineage>
</organism>
<dbReference type="ChiTaRS" id="MFHAS1">
    <property type="organism name" value="human"/>
</dbReference>
<evidence type="ECO:0000313" key="1">
    <source>
        <dbReference type="EMBL" id="CCQ43255.1"/>
    </source>
</evidence>
<sequence length="49" mass="5922">MDENMEQMFYNLNLRTVILQGARYLKKRKKKKKSRMASQGFCFPCTYKP</sequence>
<protein>
    <submittedName>
        <fullName evidence="1">Alternative protein MFHAS1</fullName>
    </submittedName>
</protein>
<accession>L8E7L4</accession>
<dbReference type="OrthoDB" id="676979at2759"/>
<proteinExistence type="predicted"/>
<gene>
    <name evidence="1" type="primary">MFHAS1</name>
</gene>
<dbReference type="EMBL" id="HF583758">
    <property type="protein sequence ID" value="CCQ43255.1"/>
    <property type="molecule type" value="Genomic_DNA"/>
</dbReference>